<gene>
    <name evidence="1" type="ORF">JOF46_003061</name>
</gene>
<evidence type="ECO:0000313" key="2">
    <source>
        <dbReference type="Proteomes" id="UP000766570"/>
    </source>
</evidence>
<name>A0ABS4WG16_9MICC</name>
<evidence type="ECO:0000313" key="1">
    <source>
        <dbReference type="EMBL" id="MBP2375149.1"/>
    </source>
</evidence>
<dbReference type="EMBL" id="JAGIOE010000001">
    <property type="protein sequence ID" value="MBP2375149.1"/>
    <property type="molecule type" value="Genomic_DNA"/>
</dbReference>
<comment type="caution">
    <text evidence="1">The sequence shown here is derived from an EMBL/GenBank/DDBJ whole genome shotgun (WGS) entry which is preliminary data.</text>
</comment>
<keyword evidence="2" id="KW-1185">Reference proteome</keyword>
<proteinExistence type="predicted"/>
<accession>A0ABS4WG16</accession>
<reference evidence="1 2" key="1">
    <citation type="submission" date="2021-03" db="EMBL/GenBank/DDBJ databases">
        <title>Sequencing the genomes of 1000 actinobacteria strains.</title>
        <authorList>
            <person name="Klenk H.-P."/>
        </authorList>
    </citation>
    <scope>NUCLEOTIDE SEQUENCE [LARGE SCALE GENOMIC DNA]</scope>
    <source>
        <strain evidence="1 2">DSM 15454</strain>
    </source>
</reference>
<protein>
    <submittedName>
        <fullName evidence="1">Uncharacterized protein</fullName>
    </submittedName>
</protein>
<organism evidence="1 2">
    <name type="scientific">Paeniglutamicibacter psychrophenolicus</name>
    <dbReference type="NCBI Taxonomy" id="257454"/>
    <lineage>
        <taxon>Bacteria</taxon>
        <taxon>Bacillati</taxon>
        <taxon>Actinomycetota</taxon>
        <taxon>Actinomycetes</taxon>
        <taxon>Micrococcales</taxon>
        <taxon>Micrococcaceae</taxon>
        <taxon>Paeniglutamicibacter</taxon>
    </lineage>
</organism>
<sequence>MSFNIGNQTAGVVNNVAGNQWIYGDQRGKAVGTGAVREAVRKLRGAVDDVALDDATSVAVSAGLVEIESELEAQEPERSRVRDALEKVTVLLTSAGAIAAAGQALVGPITSVASWVGSWGPAVAHLLRV</sequence>
<dbReference type="RefSeq" id="WP_209908445.1">
    <property type="nucleotide sequence ID" value="NZ_BAAAMI010000008.1"/>
</dbReference>
<dbReference type="Proteomes" id="UP000766570">
    <property type="component" value="Unassembled WGS sequence"/>
</dbReference>